<dbReference type="Gene3D" id="1.10.400.20">
    <property type="entry name" value="putative tagatose 6-phosphate kinase domain like"/>
    <property type="match status" value="1"/>
</dbReference>
<gene>
    <name evidence="2" type="ORF">EUU22_00330</name>
</gene>
<protein>
    <submittedName>
        <fullName evidence="2">Uncharacterized protein</fullName>
    </submittedName>
</protein>
<proteinExistence type="predicted"/>
<dbReference type="EMBL" id="SDVB01000037">
    <property type="protein sequence ID" value="RYC27789.1"/>
    <property type="molecule type" value="Genomic_DNA"/>
</dbReference>
<feature type="region of interest" description="Disordered" evidence="1">
    <location>
        <begin position="1"/>
        <end position="21"/>
    </location>
</feature>
<comment type="caution">
    <text evidence="2">The sequence shown here is derived from an EMBL/GenBank/DDBJ whole genome shotgun (WGS) entry which is preliminary data.</text>
</comment>
<accession>A0A4Q2U1N8</accession>
<keyword evidence="3" id="KW-1185">Reference proteome</keyword>
<organism evidence="2 3">
    <name type="scientific">Ciceribacter ferrooxidans</name>
    <dbReference type="NCBI Taxonomy" id="2509717"/>
    <lineage>
        <taxon>Bacteria</taxon>
        <taxon>Pseudomonadati</taxon>
        <taxon>Pseudomonadota</taxon>
        <taxon>Alphaproteobacteria</taxon>
        <taxon>Hyphomicrobiales</taxon>
        <taxon>Rhizobiaceae</taxon>
        <taxon>Ciceribacter</taxon>
    </lineage>
</organism>
<dbReference type="AlphaFoldDB" id="A0A4Q2U1N8"/>
<dbReference type="Proteomes" id="UP000291088">
    <property type="component" value="Unassembled WGS sequence"/>
</dbReference>
<name>A0A4Q2U1N8_9HYPH</name>
<evidence type="ECO:0000313" key="2">
    <source>
        <dbReference type="EMBL" id="RYC27789.1"/>
    </source>
</evidence>
<sequence>MIDEPANWSDSYLGGPTEQPLQRHFSHTHRIRLYRMLMPRMP</sequence>
<reference evidence="2 3" key="1">
    <citation type="submission" date="2019-01" db="EMBL/GenBank/DDBJ databases">
        <authorList>
            <person name="Deng T."/>
        </authorList>
    </citation>
    <scope>NUCLEOTIDE SEQUENCE [LARGE SCALE GENOMIC DNA]</scope>
    <source>
        <strain evidence="2 3">F8825</strain>
    </source>
</reference>
<evidence type="ECO:0000256" key="1">
    <source>
        <dbReference type="SAM" id="MobiDB-lite"/>
    </source>
</evidence>
<evidence type="ECO:0000313" key="3">
    <source>
        <dbReference type="Proteomes" id="UP000291088"/>
    </source>
</evidence>